<dbReference type="Gene3D" id="3.30.40.10">
    <property type="entry name" value="Zinc/RING finger domain, C3HC4 (zinc finger)"/>
    <property type="match status" value="1"/>
</dbReference>
<dbReference type="GO" id="GO:0007129">
    <property type="term" value="P:homologous chromosome pairing at meiosis"/>
    <property type="evidence" value="ECO:0007669"/>
    <property type="project" value="TreeGrafter"/>
</dbReference>
<dbReference type="Proteomes" id="UP000483820">
    <property type="component" value="Chromosome I"/>
</dbReference>
<keyword evidence="1 4" id="KW-0863">Zinc-finger</keyword>
<dbReference type="PROSITE" id="PS50089">
    <property type="entry name" value="ZF_RING_2"/>
    <property type="match status" value="1"/>
</dbReference>
<evidence type="ECO:0000256" key="1">
    <source>
        <dbReference type="ARBA" id="ARBA00022771"/>
    </source>
</evidence>
<keyword evidence="3" id="KW-0469">Meiosis</keyword>
<accession>A0A6A5HVK7</accession>
<dbReference type="CTD" id="9810477"/>
<organism evidence="7 8">
    <name type="scientific">Caenorhabditis remanei</name>
    <name type="common">Caenorhabditis vulgaris</name>
    <dbReference type="NCBI Taxonomy" id="31234"/>
    <lineage>
        <taxon>Eukaryota</taxon>
        <taxon>Metazoa</taxon>
        <taxon>Ecdysozoa</taxon>
        <taxon>Nematoda</taxon>
        <taxon>Chromadorea</taxon>
        <taxon>Rhabditida</taxon>
        <taxon>Rhabditina</taxon>
        <taxon>Rhabditomorpha</taxon>
        <taxon>Rhabditoidea</taxon>
        <taxon>Rhabditidae</taxon>
        <taxon>Peloderinae</taxon>
        <taxon>Caenorhabditis</taxon>
    </lineage>
</organism>
<dbReference type="PANTHER" id="PTHR22663:SF17">
    <property type="entry name" value="RING FINGER PROTEIN NARYA-RELATED"/>
    <property type="match status" value="1"/>
</dbReference>
<dbReference type="GeneID" id="9810477"/>
<dbReference type="EMBL" id="WUAV01000001">
    <property type="protein sequence ID" value="KAF1770836.1"/>
    <property type="molecule type" value="Genomic_DNA"/>
</dbReference>
<feature type="domain" description="RING-type" evidence="6">
    <location>
        <begin position="6"/>
        <end position="44"/>
    </location>
</feature>
<proteinExistence type="predicted"/>
<dbReference type="AlphaFoldDB" id="A0A6A5HVK7"/>
<dbReference type="GO" id="GO:0019789">
    <property type="term" value="F:SUMO transferase activity"/>
    <property type="evidence" value="ECO:0007669"/>
    <property type="project" value="InterPro"/>
</dbReference>
<reference evidence="7 8" key="1">
    <citation type="submission" date="2019-12" db="EMBL/GenBank/DDBJ databases">
        <title>Chromosome-level assembly of the Caenorhabditis remanei genome.</title>
        <authorList>
            <person name="Teterina A.A."/>
            <person name="Willis J.H."/>
            <person name="Phillips P.C."/>
        </authorList>
    </citation>
    <scope>NUCLEOTIDE SEQUENCE [LARGE SCALE GENOMIC DNA]</scope>
    <source>
        <strain evidence="7 8">PX506</strain>
        <tissue evidence="7">Whole organism</tissue>
    </source>
</reference>
<feature type="region of interest" description="Disordered" evidence="5">
    <location>
        <begin position="150"/>
        <end position="196"/>
    </location>
</feature>
<feature type="compositionally biased region" description="Polar residues" evidence="5">
    <location>
        <begin position="151"/>
        <end position="160"/>
    </location>
</feature>
<dbReference type="InterPro" id="IPR013083">
    <property type="entry name" value="Znf_RING/FYVE/PHD"/>
</dbReference>
<dbReference type="GO" id="GO:0008270">
    <property type="term" value="F:zinc ion binding"/>
    <property type="evidence" value="ECO:0007669"/>
    <property type="project" value="UniProtKB-KW"/>
</dbReference>
<gene>
    <name evidence="7" type="ORF">GCK72_002660</name>
</gene>
<evidence type="ECO:0000256" key="5">
    <source>
        <dbReference type="SAM" id="MobiDB-lite"/>
    </source>
</evidence>
<dbReference type="GO" id="GO:0016925">
    <property type="term" value="P:protein sumoylation"/>
    <property type="evidence" value="ECO:0007669"/>
    <property type="project" value="TreeGrafter"/>
</dbReference>
<dbReference type="SUPFAM" id="SSF57850">
    <property type="entry name" value="RING/U-box"/>
    <property type="match status" value="1"/>
</dbReference>
<dbReference type="KEGG" id="crq:GCK72_002660"/>
<keyword evidence="2" id="KW-0862">Zinc</keyword>
<evidence type="ECO:0000256" key="3">
    <source>
        <dbReference type="ARBA" id="ARBA00023254"/>
    </source>
</evidence>
<evidence type="ECO:0000313" key="7">
    <source>
        <dbReference type="EMBL" id="KAF1770836.1"/>
    </source>
</evidence>
<evidence type="ECO:0000313" key="8">
    <source>
        <dbReference type="Proteomes" id="UP000483820"/>
    </source>
</evidence>
<evidence type="ECO:0000256" key="2">
    <source>
        <dbReference type="ARBA" id="ARBA00022833"/>
    </source>
</evidence>
<keyword evidence="1 4" id="KW-0479">Metal-binding</keyword>
<dbReference type="RefSeq" id="XP_003112164.2">
    <property type="nucleotide sequence ID" value="XM_003112116.2"/>
</dbReference>
<dbReference type="Pfam" id="PF14634">
    <property type="entry name" value="zf-RING_5"/>
    <property type="match status" value="1"/>
</dbReference>
<dbReference type="InterPro" id="IPR001841">
    <property type="entry name" value="Znf_RING"/>
</dbReference>
<dbReference type="GO" id="GO:0007131">
    <property type="term" value="P:reciprocal meiotic recombination"/>
    <property type="evidence" value="ECO:0007669"/>
    <property type="project" value="InterPro"/>
</dbReference>
<name>A0A6A5HVK7_CAERE</name>
<evidence type="ECO:0000259" key="6">
    <source>
        <dbReference type="PROSITE" id="PS50089"/>
    </source>
</evidence>
<dbReference type="PANTHER" id="PTHR22663">
    <property type="entry name" value="RING FINGER PROTEIN NARYA-RELATED"/>
    <property type="match status" value="1"/>
</dbReference>
<protein>
    <recommendedName>
        <fullName evidence="6">RING-type domain-containing protein</fullName>
    </recommendedName>
</protein>
<sequence>MDWVQCNNCGAKPNQVKMFLTTCAHVFCQSCTEKAKESQCYLCKKPLTVDEINKNLRPDLMELFKDPRQVAAELTTELQKVSTFQAKQREIFMKFKNAEMKKETDRFNDARTKQMKITQEIEKRKKAFGENNALLKAAKEEKKQLTARLHQLQSENSTKKSVPIPSRHSHTRTEPPTSKSKRIRPPPSVTRKASHDFPLNIMDQSTSKIVTSTPICNVDYSRRDYMNRMFGAGFEHPSPIPRQ</sequence>
<evidence type="ECO:0000256" key="4">
    <source>
        <dbReference type="PROSITE-ProRule" id="PRU00175"/>
    </source>
</evidence>
<dbReference type="InterPro" id="IPR042123">
    <property type="entry name" value="Zip3/RNF212-like"/>
</dbReference>
<comment type="caution">
    <text evidence="7">The sequence shown here is derived from an EMBL/GenBank/DDBJ whole genome shotgun (WGS) entry which is preliminary data.</text>
</comment>
<dbReference type="GO" id="GO:0000795">
    <property type="term" value="C:synaptonemal complex"/>
    <property type="evidence" value="ECO:0007669"/>
    <property type="project" value="InterPro"/>
</dbReference>